<dbReference type="InterPro" id="IPR050866">
    <property type="entry name" value="CNG_cation_channel"/>
</dbReference>
<dbReference type="Proteomes" id="UP001476798">
    <property type="component" value="Unassembled WGS sequence"/>
</dbReference>
<evidence type="ECO:0000256" key="2">
    <source>
        <dbReference type="ARBA" id="ARBA00022692"/>
    </source>
</evidence>
<comment type="subcellular location">
    <subcellularLocation>
        <location evidence="1">Membrane</location>
        <topology evidence="1">Multi-pass membrane protein</topology>
    </subcellularLocation>
</comment>
<evidence type="ECO:0000313" key="8">
    <source>
        <dbReference type="Proteomes" id="UP001476798"/>
    </source>
</evidence>
<keyword evidence="8" id="KW-1185">Reference proteome</keyword>
<keyword evidence="2 5" id="KW-0812">Transmembrane</keyword>
<dbReference type="Gene3D" id="1.10.287.70">
    <property type="match status" value="1"/>
</dbReference>
<feature type="domain" description="Ion transport" evidence="6">
    <location>
        <begin position="14"/>
        <end position="184"/>
    </location>
</feature>
<feature type="transmembrane region" description="Helical" evidence="5">
    <location>
        <begin position="154"/>
        <end position="174"/>
    </location>
</feature>
<dbReference type="SUPFAM" id="SSF81324">
    <property type="entry name" value="Voltage-gated potassium channels"/>
    <property type="match status" value="1"/>
</dbReference>
<dbReference type="PANTHER" id="PTHR45638:SF2">
    <property type="entry name" value="CYCLIC NUCLEOTIDE-GATED CATION CHANNEL ALPHA-4"/>
    <property type="match status" value="1"/>
</dbReference>
<feature type="transmembrane region" description="Helical" evidence="5">
    <location>
        <begin position="23"/>
        <end position="43"/>
    </location>
</feature>
<evidence type="ECO:0000256" key="1">
    <source>
        <dbReference type="ARBA" id="ARBA00004141"/>
    </source>
</evidence>
<comment type="caution">
    <text evidence="7">The sequence shown here is derived from an EMBL/GenBank/DDBJ whole genome shotgun (WGS) entry which is preliminary data.</text>
</comment>
<dbReference type="Pfam" id="PF00520">
    <property type="entry name" value="Ion_trans"/>
    <property type="match status" value="1"/>
</dbReference>
<sequence>FLDQGILIKDLTRLRKRYLCSKLFLWDLVSLLPTDFLYFAFGIETPLVRINRLFRIPRLNEASDRMETRTSYPNTLRITKLMIYIFVLIHWNACLYFAMSNYIGFGDDPWVYPNITDPMFASMRTQYLYCFWFSALIFTTVGDTPVPVREEEFLFMIVAMLIAVLVFASIVGNVGNVIMSLRDRDNVFFPNHELVKAYLRSHHVSKELQQRINNWYQHLYINKKIMREYEILQQLPLHIRTDIAVSVHLPTLSKVTIFQSCEKSLLEELVLKLTPQVRGG</sequence>
<evidence type="ECO:0000313" key="7">
    <source>
        <dbReference type="EMBL" id="MEQ2176412.1"/>
    </source>
</evidence>
<feature type="non-terminal residue" evidence="7">
    <location>
        <position position="1"/>
    </location>
</feature>
<dbReference type="EMBL" id="JAHRIO010053649">
    <property type="protein sequence ID" value="MEQ2176412.1"/>
    <property type="molecule type" value="Genomic_DNA"/>
</dbReference>
<evidence type="ECO:0000256" key="5">
    <source>
        <dbReference type="SAM" id="Phobius"/>
    </source>
</evidence>
<feature type="transmembrane region" description="Helical" evidence="5">
    <location>
        <begin position="126"/>
        <end position="142"/>
    </location>
</feature>
<dbReference type="Gene3D" id="1.10.287.630">
    <property type="entry name" value="Helix hairpin bin"/>
    <property type="match status" value="1"/>
</dbReference>
<gene>
    <name evidence="7" type="ORF">GOODEAATRI_027700</name>
</gene>
<dbReference type="PANTHER" id="PTHR45638">
    <property type="entry name" value="CYCLIC NUCLEOTIDE-GATED CATION CHANNEL SUBUNIT A"/>
    <property type="match status" value="1"/>
</dbReference>
<evidence type="ECO:0000259" key="6">
    <source>
        <dbReference type="Pfam" id="PF00520"/>
    </source>
</evidence>
<dbReference type="InterPro" id="IPR005821">
    <property type="entry name" value="Ion_trans_dom"/>
</dbReference>
<feature type="transmembrane region" description="Helical" evidence="5">
    <location>
        <begin position="81"/>
        <end position="105"/>
    </location>
</feature>
<organism evidence="7 8">
    <name type="scientific">Goodea atripinnis</name>
    <dbReference type="NCBI Taxonomy" id="208336"/>
    <lineage>
        <taxon>Eukaryota</taxon>
        <taxon>Metazoa</taxon>
        <taxon>Chordata</taxon>
        <taxon>Craniata</taxon>
        <taxon>Vertebrata</taxon>
        <taxon>Euteleostomi</taxon>
        <taxon>Actinopterygii</taxon>
        <taxon>Neopterygii</taxon>
        <taxon>Teleostei</taxon>
        <taxon>Neoteleostei</taxon>
        <taxon>Acanthomorphata</taxon>
        <taxon>Ovalentaria</taxon>
        <taxon>Atherinomorphae</taxon>
        <taxon>Cyprinodontiformes</taxon>
        <taxon>Goodeidae</taxon>
        <taxon>Goodea</taxon>
    </lineage>
</organism>
<name>A0ABV0P1U3_9TELE</name>
<evidence type="ECO:0000256" key="4">
    <source>
        <dbReference type="ARBA" id="ARBA00023136"/>
    </source>
</evidence>
<dbReference type="InterPro" id="IPR018490">
    <property type="entry name" value="cNMP-bd_dom_sf"/>
</dbReference>
<proteinExistence type="predicted"/>
<keyword evidence="4 5" id="KW-0472">Membrane</keyword>
<dbReference type="SUPFAM" id="SSF51206">
    <property type="entry name" value="cAMP-binding domain-like"/>
    <property type="match status" value="1"/>
</dbReference>
<reference evidence="7 8" key="1">
    <citation type="submission" date="2021-06" db="EMBL/GenBank/DDBJ databases">
        <authorList>
            <person name="Palmer J.M."/>
        </authorList>
    </citation>
    <scope>NUCLEOTIDE SEQUENCE [LARGE SCALE GENOMIC DNA]</scope>
    <source>
        <strain evidence="7 8">GA_2019</strain>
        <tissue evidence="7">Muscle</tissue>
    </source>
</reference>
<evidence type="ECO:0000256" key="3">
    <source>
        <dbReference type="ARBA" id="ARBA00022989"/>
    </source>
</evidence>
<protein>
    <recommendedName>
        <fullName evidence="6">Ion transport domain-containing protein</fullName>
    </recommendedName>
</protein>
<accession>A0ABV0P1U3</accession>
<keyword evidence="3 5" id="KW-1133">Transmembrane helix</keyword>